<accession>A0A6N8HGF0</accession>
<organism evidence="1 2">
    <name type="scientific">Flavobacterium rakeshii</name>
    <dbReference type="NCBI Taxonomy" id="1038845"/>
    <lineage>
        <taxon>Bacteria</taxon>
        <taxon>Pseudomonadati</taxon>
        <taxon>Bacteroidota</taxon>
        <taxon>Flavobacteriia</taxon>
        <taxon>Flavobacteriales</taxon>
        <taxon>Flavobacteriaceae</taxon>
        <taxon>Flavobacterium</taxon>
    </lineage>
</organism>
<dbReference type="AlphaFoldDB" id="A0A6N8HGF0"/>
<reference evidence="1 2" key="1">
    <citation type="submission" date="2019-12" db="EMBL/GenBank/DDBJ databases">
        <authorList>
            <person name="Sun J.-Q."/>
        </authorList>
    </citation>
    <scope>NUCLEOTIDE SEQUENCE [LARGE SCALE GENOMIC DNA]</scope>
    <source>
        <strain evidence="1 2">JCM 17928</strain>
    </source>
</reference>
<gene>
    <name evidence="1" type="ORF">GN157_13675</name>
</gene>
<proteinExistence type="predicted"/>
<evidence type="ECO:0008006" key="3">
    <source>
        <dbReference type="Google" id="ProtNLM"/>
    </source>
</evidence>
<keyword evidence="2" id="KW-1185">Reference proteome</keyword>
<name>A0A6N8HGF0_9FLAO</name>
<dbReference type="PROSITE" id="PS51257">
    <property type="entry name" value="PROKAR_LIPOPROTEIN"/>
    <property type="match status" value="1"/>
</dbReference>
<evidence type="ECO:0000313" key="1">
    <source>
        <dbReference type="EMBL" id="MUV04761.1"/>
    </source>
</evidence>
<dbReference type="EMBL" id="WOWP01000054">
    <property type="protein sequence ID" value="MUV04761.1"/>
    <property type="molecule type" value="Genomic_DNA"/>
</dbReference>
<comment type="caution">
    <text evidence="1">The sequence shown here is derived from an EMBL/GenBank/DDBJ whole genome shotgun (WGS) entry which is preliminary data.</text>
</comment>
<protein>
    <recommendedName>
        <fullName evidence="3">Lipoprotein</fullName>
    </recommendedName>
</protein>
<sequence length="219" mass="24168">MKRFSLFMVVASLVITGCSTDNDLKFSEKQTSAFNLKAVAFKSLEAEVLGEIINEYVSKYDDDDKELDVVIDRMQFIAKSNSEFVNLQGGDYAVADKGLIEEALNQPEMLLQQNLFTSPATNVIKAFFNNEINEEAQINDVISSLGNEITICGANSTEEELVLKSVSLMVKNRELSLVKDDKDKEWHETRSICASSLTGGFESPAQAVFNAAVVSIMSL</sequence>
<evidence type="ECO:0000313" key="2">
    <source>
        <dbReference type="Proteomes" id="UP000433945"/>
    </source>
</evidence>
<dbReference type="Proteomes" id="UP000433945">
    <property type="component" value="Unassembled WGS sequence"/>
</dbReference>
<dbReference type="OrthoDB" id="646079at2"/>
<dbReference type="RefSeq" id="WP_157484078.1">
    <property type="nucleotide sequence ID" value="NZ_WOWP01000054.1"/>
</dbReference>